<feature type="domain" description="Bacterial sugar transferase" evidence="4">
    <location>
        <begin position="178"/>
        <end position="417"/>
    </location>
</feature>
<evidence type="ECO:0000259" key="4">
    <source>
        <dbReference type="Pfam" id="PF02397"/>
    </source>
</evidence>
<evidence type="ECO:0000256" key="1">
    <source>
        <dbReference type="ARBA" id="ARBA00006464"/>
    </source>
</evidence>
<feature type="transmembrane region" description="Helical" evidence="3">
    <location>
        <begin position="183"/>
        <end position="204"/>
    </location>
</feature>
<keyword evidence="3" id="KW-0812">Transmembrane</keyword>
<dbReference type="Pfam" id="PF02397">
    <property type="entry name" value="Bac_transf"/>
    <property type="match status" value="1"/>
</dbReference>
<comment type="caution">
    <text evidence="5">The sequence shown here is derived from an EMBL/GenBank/DDBJ whole genome shotgun (WGS) entry which is preliminary data.</text>
</comment>
<organism evidence="5 6">
    <name type="scientific">Salmonirosea aquatica</name>
    <dbReference type="NCBI Taxonomy" id="2654236"/>
    <lineage>
        <taxon>Bacteria</taxon>
        <taxon>Pseudomonadati</taxon>
        <taxon>Bacteroidota</taxon>
        <taxon>Cytophagia</taxon>
        <taxon>Cytophagales</taxon>
        <taxon>Spirosomataceae</taxon>
        <taxon>Salmonirosea</taxon>
    </lineage>
</organism>
<comment type="similarity">
    <text evidence="1">Belongs to the bacterial sugar transferase family.</text>
</comment>
<name>A0A7C9BMF7_9BACT</name>
<evidence type="ECO:0000256" key="2">
    <source>
        <dbReference type="SAM" id="MobiDB-lite"/>
    </source>
</evidence>
<evidence type="ECO:0000256" key="3">
    <source>
        <dbReference type="SAM" id="Phobius"/>
    </source>
</evidence>
<dbReference type="InterPro" id="IPR011006">
    <property type="entry name" value="CheY-like_superfamily"/>
</dbReference>
<dbReference type="EMBL" id="WHLY01000002">
    <property type="protein sequence ID" value="MPR32099.1"/>
    <property type="molecule type" value="Genomic_DNA"/>
</dbReference>
<dbReference type="GO" id="GO:0016780">
    <property type="term" value="F:phosphotransferase activity, for other substituted phosphate groups"/>
    <property type="evidence" value="ECO:0007669"/>
    <property type="project" value="TreeGrafter"/>
</dbReference>
<dbReference type="PANTHER" id="PTHR30576:SF0">
    <property type="entry name" value="UNDECAPRENYL-PHOSPHATE N-ACETYLGALACTOSAMINYL 1-PHOSPHATE TRANSFERASE-RELATED"/>
    <property type="match status" value="1"/>
</dbReference>
<dbReference type="SUPFAM" id="SSF52172">
    <property type="entry name" value="CheY-like"/>
    <property type="match status" value="1"/>
</dbReference>
<keyword evidence="3" id="KW-1133">Transmembrane helix</keyword>
<dbReference type="Proteomes" id="UP000479293">
    <property type="component" value="Unassembled WGS sequence"/>
</dbReference>
<dbReference type="AlphaFoldDB" id="A0A7C9BMF7"/>
<proteinExistence type="inferred from homology"/>
<keyword evidence="5" id="KW-0808">Transferase</keyword>
<evidence type="ECO:0000313" key="5">
    <source>
        <dbReference type="EMBL" id="MPR32099.1"/>
    </source>
</evidence>
<reference evidence="5 6" key="1">
    <citation type="submission" date="2019-10" db="EMBL/GenBank/DDBJ databases">
        <title>Draft Genome Sequence of Cytophagaceae sp. SJW1-29.</title>
        <authorList>
            <person name="Choi A."/>
        </authorList>
    </citation>
    <scope>NUCLEOTIDE SEQUENCE [LARGE SCALE GENOMIC DNA]</scope>
    <source>
        <strain evidence="5 6">SJW1-29</strain>
    </source>
</reference>
<dbReference type="PANTHER" id="PTHR30576">
    <property type="entry name" value="COLANIC BIOSYNTHESIS UDP-GLUCOSE LIPID CARRIER TRANSFERASE"/>
    <property type="match status" value="1"/>
</dbReference>
<dbReference type="RefSeq" id="WP_152756317.1">
    <property type="nucleotide sequence ID" value="NZ_WHLY01000002.1"/>
</dbReference>
<evidence type="ECO:0000313" key="6">
    <source>
        <dbReference type="Proteomes" id="UP000479293"/>
    </source>
</evidence>
<gene>
    <name evidence="5" type="ORF">GBK04_01745</name>
</gene>
<keyword evidence="3" id="KW-0472">Membrane</keyword>
<protein>
    <submittedName>
        <fullName evidence="5">Sugar transferase</fullName>
    </submittedName>
</protein>
<feature type="region of interest" description="Disordered" evidence="2">
    <location>
        <begin position="1"/>
        <end position="31"/>
    </location>
</feature>
<dbReference type="Gene3D" id="3.40.50.2300">
    <property type="match status" value="1"/>
</dbReference>
<keyword evidence="6" id="KW-1185">Reference proteome</keyword>
<accession>A0A7C9BMF7</accession>
<sequence>MEIQSTNELEPGHEPFNNAAPPIRGWHESGGSSEAEMRGRIAFLYDNFQQYLTFSNYFAQYFSIESFSSRETLLEALRMGYPADAIVASAENGGWELLETLRSGSKMTHIPLILLTKRLAPQVIHRARVMKADDIFDENFSGDDLLQRLNFLFKRKWYEASKAAQRVQPLQVKTPLWKRTFDVVVVGGALLVLSPIFLLVALLIRLDSRGPVFYKSKRVGSGFRIFNLYKFRTMRTNADKLVKDMASLNIYNQAEKSPELTPTLCESCTQQGLKTCERPLFWDGKEVCELTYLREKEQKAAFMKFQNDPRITGVGHFLRNTSLDELPQLVNIIKGDMSLVGNRPLPIYEAEKLTTDDKIMRFAGPAGLTGYWQVMKRSKKKAEISQDERIELDIYYVKNLSFWLDMKIILKTFPALIQSESV</sequence>
<dbReference type="InterPro" id="IPR003362">
    <property type="entry name" value="Bact_transf"/>
</dbReference>